<dbReference type="RefSeq" id="WP_144430530.1">
    <property type="nucleotide sequence ID" value="NZ_CXSU01000011.1"/>
</dbReference>
<proteinExistence type="predicted"/>
<keyword evidence="2" id="KW-1185">Reference proteome</keyword>
<organism evidence="1 2">
    <name type="scientific">Jannaschia donghaensis</name>
    <dbReference type="NCBI Taxonomy" id="420998"/>
    <lineage>
        <taxon>Bacteria</taxon>
        <taxon>Pseudomonadati</taxon>
        <taxon>Pseudomonadota</taxon>
        <taxon>Alphaproteobacteria</taxon>
        <taxon>Rhodobacterales</taxon>
        <taxon>Roseobacteraceae</taxon>
        <taxon>Jannaschia</taxon>
    </lineage>
</organism>
<dbReference type="Proteomes" id="UP000049222">
    <property type="component" value="Unassembled WGS sequence"/>
</dbReference>
<dbReference type="OrthoDB" id="8335492at2"/>
<evidence type="ECO:0000313" key="2">
    <source>
        <dbReference type="Proteomes" id="UP000049222"/>
    </source>
</evidence>
<name>A0A0M6YGU9_9RHOB</name>
<dbReference type="EMBL" id="CXSU01000011">
    <property type="protein sequence ID" value="CTQ49009.1"/>
    <property type="molecule type" value="Genomic_DNA"/>
</dbReference>
<evidence type="ECO:0008006" key="3">
    <source>
        <dbReference type="Google" id="ProtNLM"/>
    </source>
</evidence>
<sequence length="511" mass="56970">MNHSQPREIPSRVARGEIAAVPLGARICSDEDLPYGETFLRQFVIDTRPVAVPSNWRHATLGARTLWHCPELPLMRLVDDAGEVVGLVLGIALIAGAGMVADGTRVPCTPDALERWIENVAGRYIVLTDNRLYVDPSCSLTPFFDPTTGRIAASVPLAIDRPLADSPDLPLSLFRAERGRYYFFGDTVDATVQRMMANHYLDLSQYRQVRHWPRDDTDFTQPASHSDQVDAICDRLTQVLEVLIGSNRCALPITGGQDSRFLLGCCHHRLSDLASLYCWVRNEATFVDALLAETIAERLQHPLLTISCAGPTAEAIGDADVERIARMIDLRSSFQYAPDARSIRAHQMAPPGDLILRGGLIELMRANKWRVAWGTQVTPELGLRALSMPTLQPDDFKARSEPRYGAWLDGLPEAAKTRAADLGHCEIWMPTTQSMISAGYANRTIVYGANDRELLRMIMCMTYPVRRGNRPQRQMERWRLPMLQGVPYRDRTLSKAVHGSGLFEKLGRATG</sequence>
<accession>A0A0M6YGU9</accession>
<gene>
    <name evidence="1" type="ORF">JDO7802_01017</name>
</gene>
<protein>
    <recommendedName>
        <fullName evidence="3">Asparagine synthase (Glutamine-hydrolyzing)</fullName>
    </recommendedName>
</protein>
<dbReference type="AlphaFoldDB" id="A0A0M6YGU9"/>
<reference evidence="1 2" key="1">
    <citation type="submission" date="2015-07" db="EMBL/GenBank/DDBJ databases">
        <authorList>
            <person name="Noorani M."/>
        </authorList>
    </citation>
    <scope>NUCLEOTIDE SEQUENCE [LARGE SCALE GENOMIC DNA]</scope>
    <source>
        <strain evidence="1 2">CECT 7802</strain>
    </source>
</reference>
<evidence type="ECO:0000313" key="1">
    <source>
        <dbReference type="EMBL" id="CTQ49009.1"/>
    </source>
</evidence>
<dbReference type="STRING" id="420998.JDO7802_01017"/>